<evidence type="ECO:0000259" key="1">
    <source>
        <dbReference type="Pfam" id="PF12146"/>
    </source>
</evidence>
<gene>
    <name evidence="2" type="ORF">SAMN05443529_1162</name>
</gene>
<keyword evidence="3" id="KW-1185">Reference proteome</keyword>
<name>A0A1G8DZ35_9FIRM</name>
<dbReference type="EMBL" id="FNCP01000016">
    <property type="protein sequence ID" value="SDH62699.1"/>
    <property type="molecule type" value="Genomic_DNA"/>
</dbReference>
<protein>
    <recommendedName>
        <fullName evidence="1">Serine aminopeptidase S33 domain-containing protein</fullName>
    </recommendedName>
</protein>
<organism evidence="2 3">
    <name type="scientific">Desulfosporosinus hippei DSM 8344</name>
    <dbReference type="NCBI Taxonomy" id="1121419"/>
    <lineage>
        <taxon>Bacteria</taxon>
        <taxon>Bacillati</taxon>
        <taxon>Bacillota</taxon>
        <taxon>Clostridia</taxon>
        <taxon>Eubacteriales</taxon>
        <taxon>Desulfitobacteriaceae</taxon>
        <taxon>Desulfosporosinus</taxon>
    </lineage>
</organism>
<dbReference type="InterPro" id="IPR022742">
    <property type="entry name" value="Hydrolase_4"/>
</dbReference>
<accession>A0A1G8DZ35</accession>
<dbReference type="Gene3D" id="3.40.50.1820">
    <property type="entry name" value="alpha/beta hydrolase"/>
    <property type="match status" value="1"/>
</dbReference>
<dbReference type="RefSeq" id="WP_092334141.1">
    <property type="nucleotide sequence ID" value="NZ_FNCP01000016.1"/>
</dbReference>
<dbReference type="AlphaFoldDB" id="A0A1G8DZ35"/>
<dbReference type="OrthoDB" id="9780269at2"/>
<proteinExistence type="predicted"/>
<dbReference type="SUPFAM" id="SSF53474">
    <property type="entry name" value="alpha/beta-Hydrolases"/>
    <property type="match status" value="1"/>
</dbReference>
<dbReference type="InterPro" id="IPR029058">
    <property type="entry name" value="AB_hydrolase_fold"/>
</dbReference>
<feature type="domain" description="Serine aminopeptidase S33" evidence="1">
    <location>
        <begin position="25"/>
        <end position="163"/>
    </location>
</feature>
<evidence type="ECO:0000313" key="2">
    <source>
        <dbReference type="EMBL" id="SDH62699.1"/>
    </source>
</evidence>
<dbReference type="STRING" id="1121419.SAMN05443529_1162"/>
<evidence type="ECO:0000313" key="3">
    <source>
        <dbReference type="Proteomes" id="UP000198656"/>
    </source>
</evidence>
<dbReference type="Proteomes" id="UP000198656">
    <property type="component" value="Unassembled WGS sequence"/>
</dbReference>
<dbReference type="Pfam" id="PF12146">
    <property type="entry name" value="Hydrolase_4"/>
    <property type="match status" value="1"/>
</dbReference>
<sequence>MKIETIRGLNGYDIPCVYNLSGGERRIVIISHGLGSSKESPTAKSIASALSEYSIGTFNFDFPAHGDSPVDGQMLRIPNCLNDLSAVEAHVRELCPEADIAYFSSSFGAYINLIYLATRTPAGKKSFLRCAAVDMPGLFRNSTSPEQYTLLKEQGYIMPDFEYLRPLKITREFYDDLEMHDVFKLCRPDMAVIGMIHGDADETASVVDARRFAQQFGARLTEVKGADHRIMTPSGLKQVIETAVRFFTVNEG</sequence>
<reference evidence="3" key="1">
    <citation type="submission" date="2016-10" db="EMBL/GenBank/DDBJ databases">
        <authorList>
            <person name="Varghese N."/>
            <person name="Submissions S."/>
        </authorList>
    </citation>
    <scope>NUCLEOTIDE SEQUENCE [LARGE SCALE GENOMIC DNA]</scope>
    <source>
        <strain evidence="3">DSM 8344</strain>
    </source>
</reference>